<sequence>MASIAVLALLIATLLIVSCTAQAPVESPAESPEQGPVLPVSPESAPAEPPVPSPQIFGIPQSPSPSPSPSELPPPFSAPVFLPPSPSPPEALSPTEALVPAPAPSPASPPPLRVPTSFCSRSVLRKTCPNPPTFDYIQLPDYAGKWYEIGATATSKLLLEAGTICNQAVYAVPNTSSFAQAPNMSVTNVGLHVAGPLTSLGVQQVAAAAGSACSGARTICDRVANDSHTTRAAVELASVAAAVEQGNFAAELLELQDQIFSAIGEMEATLDLFSPCMESIQRLDGDLSQAEIFANATTPEQRNATLMAQGARLEALDGLLDQANALVDSLRQSVHKMTQCTPKIVNISAQLLFVGDLESSVRLTSASTDLSTTGDAILSQVLAMRLTLKGIAAARGLIDLAISTASPNTTAPSFDTSAGFAIQNVTSPGKLKLQLAPSIAAPVPPPAAPYWVLSLRGRAMQGYRASLVYSCSQNKVTGAIHQGMFILSRTPSLPQKIVDELLQLSAAFGINNDCDDPFLYTVHHGKTCAMPPSE</sequence>
<dbReference type="KEGG" id="smo:SELMODRAFT_408493"/>
<dbReference type="Gramene" id="EFJ32066">
    <property type="protein sequence ID" value="EFJ32066"/>
    <property type="gene ID" value="SELMODRAFT_408493"/>
</dbReference>
<dbReference type="HOGENOM" id="CLU_510393_0_0_1"/>
<name>D8R8H4_SELML</name>
<accession>D8R8H4</accession>
<dbReference type="OMA" id="QNARDIC"/>
<dbReference type="PANTHER" id="PTHR10612">
    <property type="entry name" value="APOLIPOPROTEIN D"/>
    <property type="match status" value="1"/>
</dbReference>
<dbReference type="Proteomes" id="UP000001514">
    <property type="component" value="Unassembled WGS sequence"/>
</dbReference>
<dbReference type="EMBL" id="GL377573">
    <property type="protein sequence ID" value="EFJ32066.1"/>
    <property type="molecule type" value="Genomic_DNA"/>
</dbReference>
<dbReference type="eggNOG" id="ENOG502SQGI">
    <property type="taxonomic scope" value="Eukaryota"/>
</dbReference>
<dbReference type="SUPFAM" id="SSF50814">
    <property type="entry name" value="Lipocalins"/>
    <property type="match status" value="2"/>
</dbReference>
<feature type="chain" id="PRO_5003121596" description="Lipocalin/cytosolic fatty-acid binding domain-containing protein" evidence="2">
    <location>
        <begin position="22"/>
        <end position="534"/>
    </location>
</feature>
<feature type="compositionally biased region" description="Pro residues" evidence="1">
    <location>
        <begin position="101"/>
        <end position="112"/>
    </location>
</feature>
<evidence type="ECO:0000256" key="1">
    <source>
        <dbReference type="SAM" id="MobiDB-lite"/>
    </source>
</evidence>
<dbReference type="InterPro" id="IPR012674">
    <property type="entry name" value="Calycin"/>
</dbReference>
<feature type="signal peptide" evidence="2">
    <location>
        <begin position="1"/>
        <end position="21"/>
    </location>
</feature>
<evidence type="ECO:0000256" key="2">
    <source>
        <dbReference type="SAM" id="SignalP"/>
    </source>
</evidence>
<dbReference type="GO" id="GO:0006629">
    <property type="term" value="P:lipid metabolic process"/>
    <property type="evidence" value="ECO:0000318"/>
    <property type="project" value="GO_Central"/>
</dbReference>
<evidence type="ECO:0000313" key="3">
    <source>
        <dbReference type="EMBL" id="EFJ32066.1"/>
    </source>
</evidence>
<feature type="region of interest" description="Disordered" evidence="1">
    <location>
        <begin position="26"/>
        <end position="112"/>
    </location>
</feature>
<keyword evidence="4" id="KW-1185">Reference proteome</keyword>
<dbReference type="OrthoDB" id="565904at2759"/>
<protein>
    <recommendedName>
        <fullName evidence="5">Lipocalin/cytosolic fatty-acid binding domain-containing protein</fullName>
    </recommendedName>
</protein>
<feature type="compositionally biased region" description="Pro residues" evidence="1">
    <location>
        <begin position="62"/>
        <end position="91"/>
    </location>
</feature>
<evidence type="ECO:0000313" key="4">
    <source>
        <dbReference type="Proteomes" id="UP000001514"/>
    </source>
</evidence>
<dbReference type="InParanoid" id="D8R8H4"/>
<dbReference type="GO" id="GO:0000302">
    <property type="term" value="P:response to reactive oxygen species"/>
    <property type="evidence" value="ECO:0000318"/>
    <property type="project" value="GO_Central"/>
</dbReference>
<keyword evidence="2" id="KW-0732">Signal</keyword>
<proteinExistence type="predicted"/>
<dbReference type="PANTHER" id="PTHR10612:SF56">
    <property type="entry name" value="LIPOCALIN_CYTOSOLIC FATTY-ACID BINDING DOMAIN-CONTAINING PROTEIN"/>
    <property type="match status" value="1"/>
</dbReference>
<evidence type="ECO:0008006" key="5">
    <source>
        <dbReference type="Google" id="ProtNLM"/>
    </source>
</evidence>
<dbReference type="Gene3D" id="2.40.128.20">
    <property type="match status" value="2"/>
</dbReference>
<dbReference type="AlphaFoldDB" id="D8R8H4"/>
<reference evidence="3 4" key="1">
    <citation type="journal article" date="2011" name="Science">
        <title>The Selaginella genome identifies genetic changes associated with the evolution of vascular plants.</title>
        <authorList>
            <person name="Banks J.A."/>
            <person name="Nishiyama T."/>
            <person name="Hasebe M."/>
            <person name="Bowman J.L."/>
            <person name="Gribskov M."/>
            <person name="dePamphilis C."/>
            <person name="Albert V.A."/>
            <person name="Aono N."/>
            <person name="Aoyama T."/>
            <person name="Ambrose B.A."/>
            <person name="Ashton N.W."/>
            <person name="Axtell M.J."/>
            <person name="Barker E."/>
            <person name="Barker M.S."/>
            <person name="Bennetzen J.L."/>
            <person name="Bonawitz N.D."/>
            <person name="Chapple C."/>
            <person name="Cheng C."/>
            <person name="Correa L.G."/>
            <person name="Dacre M."/>
            <person name="DeBarry J."/>
            <person name="Dreyer I."/>
            <person name="Elias M."/>
            <person name="Engstrom E.M."/>
            <person name="Estelle M."/>
            <person name="Feng L."/>
            <person name="Finet C."/>
            <person name="Floyd S.K."/>
            <person name="Frommer W.B."/>
            <person name="Fujita T."/>
            <person name="Gramzow L."/>
            <person name="Gutensohn M."/>
            <person name="Harholt J."/>
            <person name="Hattori M."/>
            <person name="Heyl A."/>
            <person name="Hirai T."/>
            <person name="Hiwatashi Y."/>
            <person name="Ishikawa M."/>
            <person name="Iwata M."/>
            <person name="Karol K.G."/>
            <person name="Koehler B."/>
            <person name="Kolukisaoglu U."/>
            <person name="Kubo M."/>
            <person name="Kurata T."/>
            <person name="Lalonde S."/>
            <person name="Li K."/>
            <person name="Li Y."/>
            <person name="Litt A."/>
            <person name="Lyons E."/>
            <person name="Manning G."/>
            <person name="Maruyama T."/>
            <person name="Michael T.P."/>
            <person name="Mikami K."/>
            <person name="Miyazaki S."/>
            <person name="Morinaga S."/>
            <person name="Murata T."/>
            <person name="Mueller-Roeber B."/>
            <person name="Nelson D.R."/>
            <person name="Obara M."/>
            <person name="Oguri Y."/>
            <person name="Olmstead R.G."/>
            <person name="Onodera N."/>
            <person name="Petersen B.L."/>
            <person name="Pils B."/>
            <person name="Prigge M."/>
            <person name="Rensing S.A."/>
            <person name="Riano-Pachon D.M."/>
            <person name="Roberts A.W."/>
            <person name="Sato Y."/>
            <person name="Scheller H.V."/>
            <person name="Schulz B."/>
            <person name="Schulz C."/>
            <person name="Shakirov E.V."/>
            <person name="Shibagaki N."/>
            <person name="Shinohara N."/>
            <person name="Shippen D.E."/>
            <person name="Soerensen I."/>
            <person name="Sotooka R."/>
            <person name="Sugimoto N."/>
            <person name="Sugita M."/>
            <person name="Sumikawa N."/>
            <person name="Tanurdzic M."/>
            <person name="Theissen G."/>
            <person name="Ulvskov P."/>
            <person name="Wakazuki S."/>
            <person name="Weng J.K."/>
            <person name="Willats W.W."/>
            <person name="Wipf D."/>
            <person name="Wolf P.G."/>
            <person name="Yang L."/>
            <person name="Zimmer A.D."/>
            <person name="Zhu Q."/>
            <person name="Mitros T."/>
            <person name="Hellsten U."/>
            <person name="Loque D."/>
            <person name="Otillar R."/>
            <person name="Salamov A."/>
            <person name="Schmutz J."/>
            <person name="Shapiro H."/>
            <person name="Lindquist E."/>
            <person name="Lucas S."/>
            <person name="Rokhsar D."/>
            <person name="Grigoriev I.V."/>
        </authorList>
    </citation>
    <scope>NUCLEOTIDE SEQUENCE [LARGE SCALE GENOMIC DNA]</scope>
</reference>
<gene>
    <name evidence="3" type="ORF">SELMODRAFT_408493</name>
</gene>
<dbReference type="GO" id="GO:0005737">
    <property type="term" value="C:cytoplasm"/>
    <property type="evidence" value="ECO:0000318"/>
    <property type="project" value="GO_Central"/>
</dbReference>
<organism evidence="4">
    <name type="scientific">Selaginella moellendorffii</name>
    <name type="common">Spikemoss</name>
    <dbReference type="NCBI Taxonomy" id="88036"/>
    <lineage>
        <taxon>Eukaryota</taxon>
        <taxon>Viridiplantae</taxon>
        <taxon>Streptophyta</taxon>
        <taxon>Embryophyta</taxon>
        <taxon>Tracheophyta</taxon>
        <taxon>Lycopodiopsida</taxon>
        <taxon>Selaginellales</taxon>
        <taxon>Selaginellaceae</taxon>
        <taxon>Selaginella</taxon>
    </lineage>
</organism>